<protein>
    <submittedName>
        <fullName evidence="2">Uncharacterized protein</fullName>
    </submittedName>
</protein>
<keyword evidence="3" id="KW-1185">Reference proteome</keyword>
<feature type="compositionally biased region" description="Basic and acidic residues" evidence="1">
    <location>
        <begin position="297"/>
        <end position="334"/>
    </location>
</feature>
<dbReference type="Proteomes" id="UP001300502">
    <property type="component" value="Unassembled WGS sequence"/>
</dbReference>
<sequence length="460" mass="50464">MKTKREREKNLGGTRQVGNIGIHVIVIIEPFLQYARRRVVAVGRHIPSSVVLYAGYYVASCRPFASVVNQMNKGRGASQTEPLEDEEGFQKVVKRSNRIVRNVPNNAGGPRGRGGKNTGPDRQQSGFQRENAAERGKGNPRRIVNEVARGNGRPMSGGITSKRVQDNRGRPMTAPDQNRRGRGGAPSSRGRNRQGEEPAGGRGPSKWRGGSSDRGGGGGRGGGRGNSRGGSRGGSFRGPMNNNRQERDASQGFANSAKRGGRDRTNDKSATTRRVTETSRGRGSGRARAPFRGNNGRNERPPRERNIRRNDKKPFSRNDQRPKRTPKEASEKKQRGPAPNLTDDCKHKLTFYLPANGRYLRAWVDPGSESQTPKRNDAGHVKVAFRSSDAEMLQAEEGIIVTNEKWTEISPSGRKIELVRVSLPPNIRSIYEFQQSGEPVPAAKKVKKASFVVDPSLVVA</sequence>
<reference evidence="2 3" key="1">
    <citation type="submission" date="2022-07" db="EMBL/GenBank/DDBJ databases">
        <title>Genome-wide signatures of adaptation to extreme environments.</title>
        <authorList>
            <person name="Cho C.H."/>
            <person name="Yoon H.S."/>
        </authorList>
    </citation>
    <scope>NUCLEOTIDE SEQUENCE [LARGE SCALE GENOMIC DNA]</scope>
    <source>
        <strain evidence="2 3">108.79 E11</strain>
    </source>
</reference>
<evidence type="ECO:0000313" key="3">
    <source>
        <dbReference type="Proteomes" id="UP001300502"/>
    </source>
</evidence>
<name>A0AAV9IPD3_9RHOD</name>
<proteinExistence type="predicted"/>
<dbReference type="AlphaFoldDB" id="A0AAV9IPD3"/>
<comment type="caution">
    <text evidence="2">The sequence shown here is derived from an EMBL/GenBank/DDBJ whole genome shotgun (WGS) entry which is preliminary data.</text>
</comment>
<evidence type="ECO:0000313" key="2">
    <source>
        <dbReference type="EMBL" id="KAK4529133.1"/>
    </source>
</evidence>
<organism evidence="2 3">
    <name type="scientific">Galdieria yellowstonensis</name>
    <dbReference type="NCBI Taxonomy" id="3028027"/>
    <lineage>
        <taxon>Eukaryota</taxon>
        <taxon>Rhodophyta</taxon>
        <taxon>Bangiophyceae</taxon>
        <taxon>Galdieriales</taxon>
        <taxon>Galdieriaceae</taxon>
        <taxon>Galdieria</taxon>
    </lineage>
</organism>
<accession>A0AAV9IPD3</accession>
<feature type="region of interest" description="Disordered" evidence="1">
    <location>
        <begin position="96"/>
        <end position="345"/>
    </location>
</feature>
<dbReference type="EMBL" id="JANCYU010000076">
    <property type="protein sequence ID" value="KAK4529133.1"/>
    <property type="molecule type" value="Genomic_DNA"/>
</dbReference>
<gene>
    <name evidence="2" type="ORF">GAYE_SCF78G7085</name>
</gene>
<feature type="compositionally biased region" description="Gly residues" evidence="1">
    <location>
        <begin position="212"/>
        <end position="236"/>
    </location>
</feature>
<feature type="compositionally biased region" description="Low complexity" evidence="1">
    <location>
        <begin position="286"/>
        <end position="296"/>
    </location>
</feature>
<evidence type="ECO:0000256" key="1">
    <source>
        <dbReference type="SAM" id="MobiDB-lite"/>
    </source>
</evidence>